<evidence type="ECO:0000256" key="4">
    <source>
        <dbReference type="SAM" id="MobiDB-lite"/>
    </source>
</evidence>
<dbReference type="SUPFAM" id="SSF100895">
    <property type="entry name" value="Kazal-type serine protease inhibitors"/>
    <property type="match status" value="5"/>
</dbReference>
<organism evidence="6">
    <name type="scientific">Oikopleura dioica</name>
    <name type="common">Tunicate</name>
    <dbReference type="NCBI Taxonomy" id="34765"/>
    <lineage>
        <taxon>Eukaryota</taxon>
        <taxon>Metazoa</taxon>
        <taxon>Chordata</taxon>
        <taxon>Tunicata</taxon>
        <taxon>Appendicularia</taxon>
        <taxon>Copelata</taxon>
        <taxon>Oikopleuridae</taxon>
        <taxon>Oikopleura</taxon>
    </lineage>
</organism>
<feature type="domain" description="Kazal-like" evidence="5">
    <location>
        <begin position="50"/>
        <end position="101"/>
    </location>
</feature>
<proteinExistence type="predicted"/>
<dbReference type="InterPro" id="IPR050653">
    <property type="entry name" value="Prot_Inhib_GrowthFact_Antg"/>
</dbReference>
<keyword evidence="1" id="KW-0646">Protease inhibitor</keyword>
<dbReference type="CDD" id="cd00104">
    <property type="entry name" value="KAZAL_FS"/>
    <property type="match status" value="2"/>
</dbReference>
<name>E4Z6K6_OIKDI</name>
<dbReference type="InterPro" id="IPR002350">
    <property type="entry name" value="Kazal_dom"/>
</dbReference>
<sequence length="373" mass="41766">GKFRANPCIFKSEYCYGKTDVDFLRMGTDCTIDMLMDTDMKKEDLEVIEEPEEPECRIYCPRVYEPVCGDDGVLYDNDCQLRLRNCLNGTNVREQFGANRMLAQVCHAGVTYGNRDMFILAKCDAQRDGNKNARDWEATDGVCQLTRVQRCNKACPMINDPICGSDGIRYANECVMESVAACSGEEITRLRPPHRMYAPVCGSNGVQYSNDLVFLWAKCQAQDSESAKFSRKASNWKIAKNSPCDCGIYESLVCGSNGQTYTNSCLMDKTACELNIPIEEVHAGSCCPRMHTRDIRPACGSDGKVYTNLSLLADASCQNDFSIRFVNEGQCMLMDDSGFGNDVEEEEAEPIEKKKSKKNKSGKNRLLSRFGRK</sequence>
<evidence type="ECO:0000256" key="1">
    <source>
        <dbReference type="ARBA" id="ARBA00022690"/>
    </source>
</evidence>
<dbReference type="GO" id="GO:0030154">
    <property type="term" value="P:cell differentiation"/>
    <property type="evidence" value="ECO:0007669"/>
    <property type="project" value="TreeGrafter"/>
</dbReference>
<dbReference type="SMART" id="SM00280">
    <property type="entry name" value="KAZAL"/>
    <property type="match status" value="4"/>
</dbReference>
<dbReference type="EMBL" id="FN658113">
    <property type="protein sequence ID" value="CBY43334.1"/>
    <property type="molecule type" value="Genomic_DNA"/>
</dbReference>
<dbReference type="GO" id="GO:0005576">
    <property type="term" value="C:extracellular region"/>
    <property type="evidence" value="ECO:0007669"/>
    <property type="project" value="TreeGrafter"/>
</dbReference>
<keyword evidence="3" id="KW-1015">Disulfide bond</keyword>
<dbReference type="PROSITE" id="PS51465">
    <property type="entry name" value="KAZAL_2"/>
    <property type="match status" value="4"/>
</dbReference>
<protein>
    <recommendedName>
        <fullName evidence="5">Kazal-like domain-containing protein</fullName>
    </recommendedName>
</protein>
<evidence type="ECO:0000256" key="2">
    <source>
        <dbReference type="ARBA" id="ARBA00022900"/>
    </source>
</evidence>
<dbReference type="Pfam" id="PF07648">
    <property type="entry name" value="Kazal_2"/>
    <property type="match status" value="3"/>
</dbReference>
<feature type="domain" description="Kazal-like" evidence="5">
    <location>
        <begin position="287"/>
        <end position="333"/>
    </location>
</feature>
<dbReference type="AlphaFoldDB" id="E4Z6K6"/>
<dbReference type="PANTHER" id="PTHR10913:SF45">
    <property type="entry name" value="FOLLISTATIN, ISOFORM A-RELATED"/>
    <property type="match status" value="1"/>
</dbReference>
<feature type="domain" description="Kazal-like" evidence="5">
    <location>
        <begin position="234"/>
        <end position="286"/>
    </location>
</feature>
<dbReference type="InterPro" id="IPR036058">
    <property type="entry name" value="Kazal_dom_sf"/>
</dbReference>
<feature type="domain" description="Kazal-like" evidence="5">
    <location>
        <begin position="145"/>
        <end position="203"/>
    </location>
</feature>
<dbReference type="Proteomes" id="UP000011014">
    <property type="component" value="Unassembled WGS sequence"/>
</dbReference>
<feature type="region of interest" description="Disordered" evidence="4">
    <location>
        <begin position="342"/>
        <end position="373"/>
    </location>
</feature>
<feature type="non-terminal residue" evidence="6">
    <location>
        <position position="1"/>
    </location>
</feature>
<evidence type="ECO:0000259" key="5">
    <source>
        <dbReference type="PROSITE" id="PS51465"/>
    </source>
</evidence>
<evidence type="ECO:0000256" key="3">
    <source>
        <dbReference type="ARBA" id="ARBA00023157"/>
    </source>
</evidence>
<evidence type="ECO:0000313" key="6">
    <source>
        <dbReference type="EMBL" id="CBY43334.1"/>
    </source>
</evidence>
<keyword evidence="2" id="KW-0722">Serine protease inhibitor</keyword>
<accession>E4Z6K6</accession>
<feature type="compositionally biased region" description="Basic residues" evidence="4">
    <location>
        <begin position="354"/>
        <end position="363"/>
    </location>
</feature>
<dbReference type="PANTHER" id="PTHR10913">
    <property type="entry name" value="FOLLISTATIN-RELATED"/>
    <property type="match status" value="1"/>
</dbReference>
<reference evidence="6" key="1">
    <citation type="journal article" date="2010" name="Science">
        <title>Plasticity of animal genome architecture unmasked by rapid evolution of a pelagic tunicate.</title>
        <authorList>
            <person name="Denoeud F."/>
            <person name="Henriet S."/>
            <person name="Mungpakdee S."/>
            <person name="Aury J.M."/>
            <person name="Da Silva C."/>
            <person name="Brinkmann H."/>
            <person name="Mikhaleva J."/>
            <person name="Olsen L.C."/>
            <person name="Jubin C."/>
            <person name="Canestro C."/>
            <person name="Bouquet J.M."/>
            <person name="Danks G."/>
            <person name="Poulain J."/>
            <person name="Campsteijn C."/>
            <person name="Adamski M."/>
            <person name="Cross I."/>
            <person name="Yadetie F."/>
            <person name="Muffato M."/>
            <person name="Louis A."/>
            <person name="Butcher S."/>
            <person name="Tsagkogeorga G."/>
            <person name="Konrad A."/>
            <person name="Singh S."/>
            <person name="Jensen M.F."/>
            <person name="Cong E.H."/>
            <person name="Eikeseth-Otteraa H."/>
            <person name="Noel B."/>
            <person name="Anthouard V."/>
            <person name="Porcel B.M."/>
            <person name="Kachouri-Lafond R."/>
            <person name="Nishino A."/>
            <person name="Ugolini M."/>
            <person name="Chourrout P."/>
            <person name="Nishida H."/>
            <person name="Aasland R."/>
            <person name="Huzurbazar S."/>
            <person name="Westhof E."/>
            <person name="Delsuc F."/>
            <person name="Lehrach H."/>
            <person name="Reinhardt R."/>
            <person name="Weissenbach J."/>
            <person name="Roy S.W."/>
            <person name="Artiguenave F."/>
            <person name="Postlethwait J.H."/>
            <person name="Manak J.R."/>
            <person name="Thompson E.M."/>
            <person name="Jaillon O."/>
            <person name="Du Pasquier L."/>
            <person name="Boudinot P."/>
            <person name="Liberles D.A."/>
            <person name="Volff J.N."/>
            <person name="Philippe H."/>
            <person name="Lenhard B."/>
            <person name="Roest Crollius H."/>
            <person name="Wincker P."/>
            <person name="Chourrout D."/>
        </authorList>
    </citation>
    <scope>NUCLEOTIDE SEQUENCE [LARGE SCALE GENOMIC DNA]</scope>
</reference>
<gene>
    <name evidence="6" type="ORF">GSOID_T00027924001</name>
</gene>
<dbReference type="Gene3D" id="3.30.60.30">
    <property type="match status" value="5"/>
</dbReference>
<dbReference type="Pfam" id="PF00050">
    <property type="entry name" value="Kazal_1"/>
    <property type="match status" value="2"/>
</dbReference>